<feature type="domain" description="IraD/Gp25-like" evidence="1">
    <location>
        <begin position="29"/>
        <end position="116"/>
    </location>
</feature>
<gene>
    <name evidence="2" type="ORF">G5B40_11585</name>
</gene>
<reference evidence="2 3" key="1">
    <citation type="submission" date="2020-02" db="EMBL/GenBank/DDBJ databases">
        <title>complete genome sequence of Rhodobacteraceae bacterium.</title>
        <authorList>
            <person name="Park J."/>
            <person name="Kim Y.-S."/>
            <person name="Kim K.-H."/>
        </authorList>
    </citation>
    <scope>NUCLEOTIDE SEQUENCE [LARGE SCALE GENOMIC DNA]</scope>
    <source>
        <strain evidence="2 3">RR4-56</strain>
    </source>
</reference>
<dbReference type="Gene3D" id="3.10.450.40">
    <property type="match status" value="1"/>
</dbReference>
<dbReference type="Pfam" id="PF04965">
    <property type="entry name" value="GPW_gp25"/>
    <property type="match status" value="1"/>
</dbReference>
<dbReference type="KEGG" id="hdh:G5B40_11585"/>
<accession>A0A7L5BZU3</accession>
<protein>
    <submittedName>
        <fullName evidence="2">GPW/gp25 family protein</fullName>
    </submittedName>
</protein>
<dbReference type="SUPFAM" id="SSF160719">
    <property type="entry name" value="gpW/gp25-like"/>
    <property type="match status" value="1"/>
</dbReference>
<proteinExistence type="predicted"/>
<evidence type="ECO:0000313" key="2">
    <source>
        <dbReference type="EMBL" id="QIE56037.1"/>
    </source>
</evidence>
<dbReference type="AlphaFoldDB" id="A0A7L5BZU3"/>
<keyword evidence="3" id="KW-1185">Reference proteome</keyword>
<dbReference type="EMBL" id="CP049056">
    <property type="protein sequence ID" value="QIE56037.1"/>
    <property type="molecule type" value="Genomic_DNA"/>
</dbReference>
<organism evidence="2 3">
    <name type="scientific">Pikeienuella piscinae</name>
    <dbReference type="NCBI Taxonomy" id="2748098"/>
    <lineage>
        <taxon>Bacteria</taxon>
        <taxon>Pseudomonadati</taxon>
        <taxon>Pseudomonadota</taxon>
        <taxon>Alphaproteobacteria</taxon>
        <taxon>Rhodobacterales</taxon>
        <taxon>Paracoccaceae</taxon>
        <taxon>Pikeienuella</taxon>
    </lineage>
</organism>
<evidence type="ECO:0000313" key="3">
    <source>
        <dbReference type="Proteomes" id="UP000503336"/>
    </source>
</evidence>
<name>A0A7L5BZU3_9RHOB</name>
<sequence>MALEVRFIGVGWGFPPLFEAGGVRLTGGVRNIEESLRIITGTQLGERLMRPNFGCGLDDEIFGQMNSNRLTWIENLIRRAILLHEPRIDAETIRVEADQPEGRLLIRIAYTVRGANSRFNFVFPFYLGDR</sequence>
<dbReference type="InterPro" id="IPR007048">
    <property type="entry name" value="IraD/Gp25-like"/>
</dbReference>
<dbReference type="Proteomes" id="UP000503336">
    <property type="component" value="Chromosome"/>
</dbReference>
<evidence type="ECO:0000259" key="1">
    <source>
        <dbReference type="Pfam" id="PF04965"/>
    </source>
</evidence>
<dbReference type="RefSeq" id="WP_165098730.1">
    <property type="nucleotide sequence ID" value="NZ_CP049056.1"/>
</dbReference>